<evidence type="ECO:0000256" key="3">
    <source>
        <dbReference type="ARBA" id="ARBA00004395"/>
    </source>
</evidence>
<evidence type="ECO:0000256" key="10">
    <source>
        <dbReference type="ARBA" id="ARBA00022723"/>
    </source>
</evidence>
<dbReference type="GO" id="GO:0007032">
    <property type="term" value="P:endosome organization"/>
    <property type="evidence" value="ECO:0007669"/>
    <property type="project" value="TreeGrafter"/>
</dbReference>
<keyword evidence="27" id="KW-1185">Reference proteome</keyword>
<evidence type="ECO:0000256" key="22">
    <source>
        <dbReference type="PROSITE-ProRule" id="PRU01343"/>
    </source>
</evidence>
<comment type="subcellular location">
    <subcellularLocation>
        <location evidence="2">Cell membrane</location>
    </subcellularLocation>
    <subcellularLocation>
        <location evidence="4">Cytoplasm</location>
        <location evidence="4">Cytosol</location>
    </subcellularLocation>
    <subcellularLocation>
        <location evidence="1">Early endosome membrane</location>
    </subcellularLocation>
    <subcellularLocation>
        <location evidence="5">Endoplasmic reticulum membrane</location>
    </subcellularLocation>
    <subcellularLocation>
        <location evidence="3">Golgi apparatus membrane</location>
        <topology evidence="3">Peripheral membrane protein</topology>
    </subcellularLocation>
    <subcellularLocation>
        <location evidence="23">Membrane</location>
        <topology evidence="23">Peripheral membrane protein</topology>
    </subcellularLocation>
</comment>
<dbReference type="Pfam" id="PF00454">
    <property type="entry name" value="PI3_PI4_kinase"/>
    <property type="match status" value="1"/>
</dbReference>
<dbReference type="PANTHER" id="PTHR12865:SF6">
    <property type="entry name" value="PHOSPHATIDYLINOSITOL 4-KINASE TYPE 2-BETA"/>
    <property type="match status" value="1"/>
</dbReference>
<dbReference type="PROSITE" id="PS00092">
    <property type="entry name" value="N6_MTASE"/>
    <property type="match status" value="1"/>
</dbReference>
<dbReference type="InterPro" id="IPR056358">
    <property type="entry name" value="APC4_C"/>
</dbReference>
<dbReference type="GO" id="GO:0005789">
    <property type="term" value="C:endoplasmic reticulum membrane"/>
    <property type="evidence" value="ECO:0007669"/>
    <property type="project" value="UniProtKB-SubCell"/>
</dbReference>
<feature type="region of interest" description="Disordered" evidence="24">
    <location>
        <begin position="1"/>
        <end position="30"/>
    </location>
</feature>
<evidence type="ECO:0000256" key="23">
    <source>
        <dbReference type="RuleBase" id="RU367084"/>
    </source>
</evidence>
<keyword evidence="13 22" id="KW-0863">Zinc-finger</keyword>
<evidence type="ECO:0000259" key="25">
    <source>
        <dbReference type="PROSITE" id="PS51999"/>
    </source>
</evidence>
<feature type="region of interest" description="Disordered" evidence="24">
    <location>
        <begin position="43"/>
        <end position="71"/>
    </location>
</feature>
<evidence type="ECO:0000256" key="11">
    <source>
        <dbReference type="ARBA" id="ARBA00022741"/>
    </source>
</evidence>
<keyword evidence="10" id="KW-0479">Metal-binding</keyword>
<evidence type="ECO:0000256" key="17">
    <source>
        <dbReference type="ARBA" id="ARBA00022840"/>
    </source>
</evidence>
<feature type="compositionally biased region" description="Basic residues" evidence="24">
    <location>
        <begin position="471"/>
        <end position="480"/>
    </location>
</feature>
<feature type="region of interest" description="Disordered" evidence="24">
    <location>
        <begin position="471"/>
        <end position="496"/>
    </location>
</feature>
<evidence type="ECO:0000256" key="18">
    <source>
        <dbReference type="ARBA" id="ARBA00023034"/>
    </source>
</evidence>
<dbReference type="GO" id="GO:0008168">
    <property type="term" value="F:methyltransferase activity"/>
    <property type="evidence" value="ECO:0007669"/>
    <property type="project" value="InterPro"/>
</dbReference>
<comment type="catalytic activity">
    <reaction evidence="21">
        <text>a 1,2-diacyl-sn-glycero-3-phospho-(1D-myo-inositol) + ATP = a 1,2-diacyl-sn-glycero-3-phospho-(1D-myo-inositol 4-phosphate) + ADP + H(+)</text>
        <dbReference type="Rhea" id="RHEA:19877"/>
        <dbReference type="ChEBI" id="CHEBI:15378"/>
        <dbReference type="ChEBI" id="CHEBI:30616"/>
        <dbReference type="ChEBI" id="CHEBI:57880"/>
        <dbReference type="ChEBI" id="CHEBI:58178"/>
        <dbReference type="ChEBI" id="CHEBI:456216"/>
        <dbReference type="EC" id="2.7.1.67"/>
    </reaction>
    <physiologicalReaction direction="left-to-right" evidence="21">
        <dbReference type="Rhea" id="RHEA:19878"/>
    </physiologicalReaction>
</comment>
<dbReference type="GO" id="GO:0003676">
    <property type="term" value="F:nucleic acid binding"/>
    <property type="evidence" value="ECO:0007669"/>
    <property type="project" value="InterPro"/>
</dbReference>
<evidence type="ECO:0000256" key="1">
    <source>
        <dbReference type="ARBA" id="ARBA00004146"/>
    </source>
</evidence>
<keyword evidence="20 23" id="KW-0472">Membrane</keyword>
<keyword evidence="8" id="KW-0963">Cytoplasm</keyword>
<dbReference type="GO" id="GO:0032259">
    <property type="term" value="P:methylation"/>
    <property type="evidence" value="ECO:0007669"/>
    <property type="project" value="InterPro"/>
</dbReference>
<dbReference type="AlphaFoldDB" id="A0AAW1BB16"/>
<proteinExistence type="inferred from homology"/>
<dbReference type="InterPro" id="IPR000403">
    <property type="entry name" value="PI3/4_kinase_cat_dom"/>
</dbReference>
<sequence length="808" mass="90271">MAEAGPVLSPEAEEEEEADEELLQLETEPPAVLLAGRAARTAPGGAVRLPAGRDPSEAASEEEEGDGEESEPLLGAAAAAAAGWGRRARHVGSIAEMNFSVDDPEFAEIMQQAEQAIESEVFPERISQGSSGSYFVKDSKRKTIGVFKPKSEEPYGHLNPKWTKYFHKLCCPCCFGRGCLVPNQGYLSEAGAYLVDSKLGLGVVPKTKTDKGFDRATFENQMSVMRGQEKARALPVRGLEERRFVGMEAASEPAGVTALVGRDSPGAPAPECPHGPTVLFTRVLPGKAKARRFYACSACRERKDCNFFQWEDEKAASRVCEEFLQEDQGRHMVLVADPPFGGLVEALASSFQKLMAMWSSVGAAGSPSQELPILWIFPYFFESRILEFFPSFTMLDYQDGRRWTHCNLCKKCVKPSWVHCGTCQRCALPTHPCKEDCSGCFVCGEANHKRTTCPKRQKICRADQDSQKAKQKKKKLKKAVTKTSGQRGRRRRRRRGGGRPVLAFGLADTKKVILCDVEKPESLHSFSVNVPLTFMYWMEVTEENRLNALVLGGVNGFIEIYAYGMYKIATITGGLKKLGQSMESSYSSIQKLVISHLQRVIDSSMKNFKAFFRWLYVAMLRMSEDHVPPELNKYLKDEDDDLVSPPNTDGNQWFNFLQNSNSLKESPLLFPYYPQKSLHFVKRRMEAIIDQCLQKPADVIGKTVHQAFCMPLYRASKRLDLQRDGIPTCTVTAETQCRVLENMKAHYVTVNGIRKVSCVLSSNLRHIRVFEMDEDDGEAEDEEEEEVPQAVGLPQEEFNQSTDTVEGE</sequence>
<name>A0AAW1BB16_CROAD</name>
<dbReference type="GO" id="GO:0005524">
    <property type="term" value="F:ATP binding"/>
    <property type="evidence" value="ECO:0007669"/>
    <property type="project" value="UniProtKB-UniRule"/>
</dbReference>
<evidence type="ECO:0000256" key="13">
    <source>
        <dbReference type="ARBA" id="ARBA00022771"/>
    </source>
</evidence>
<protein>
    <recommendedName>
        <fullName evidence="23">Phosphatidylinositol 4-kinase type 2</fullName>
        <ecNumber evidence="23">2.7.1.67</ecNumber>
    </recommendedName>
</protein>
<keyword evidence="15" id="KW-0256">Endoplasmic reticulum</keyword>
<keyword evidence="7" id="KW-1003">Cell membrane</keyword>
<dbReference type="GO" id="GO:0046854">
    <property type="term" value="P:phosphatidylinositol phosphate biosynthetic process"/>
    <property type="evidence" value="ECO:0007669"/>
    <property type="project" value="UniProtKB-UniRule"/>
</dbReference>
<dbReference type="InterPro" id="IPR039756">
    <property type="entry name" value="Lsb6/PI4K2"/>
</dbReference>
<dbReference type="Proteomes" id="UP001474421">
    <property type="component" value="Unassembled WGS sequence"/>
</dbReference>
<gene>
    <name evidence="26" type="ORF">NXF25_014219</name>
</gene>
<keyword evidence="18" id="KW-0333">Golgi apparatus</keyword>
<evidence type="ECO:0000256" key="6">
    <source>
        <dbReference type="ARBA" id="ARBA00008941"/>
    </source>
</evidence>
<dbReference type="PROSITE" id="PS51999">
    <property type="entry name" value="ZF_GRF"/>
    <property type="match status" value="1"/>
</dbReference>
<evidence type="ECO:0000256" key="14">
    <source>
        <dbReference type="ARBA" id="ARBA00022777"/>
    </source>
</evidence>
<evidence type="ECO:0000256" key="5">
    <source>
        <dbReference type="ARBA" id="ARBA00004586"/>
    </source>
</evidence>
<dbReference type="GO" id="GO:0005802">
    <property type="term" value="C:trans-Golgi network"/>
    <property type="evidence" value="ECO:0007669"/>
    <property type="project" value="TreeGrafter"/>
</dbReference>
<keyword evidence="9 23" id="KW-0808">Transferase</keyword>
<dbReference type="GO" id="GO:0000139">
    <property type="term" value="C:Golgi membrane"/>
    <property type="evidence" value="ECO:0007669"/>
    <property type="project" value="UniProtKB-SubCell"/>
</dbReference>
<feature type="compositionally biased region" description="Acidic residues" evidence="24">
    <location>
        <begin position="59"/>
        <end position="71"/>
    </location>
</feature>
<keyword evidence="12" id="KW-0967">Endosome</keyword>
<feature type="domain" description="GRF-type" evidence="25">
    <location>
        <begin position="272"/>
        <end position="314"/>
    </location>
</feature>
<comment type="similarity">
    <text evidence="6 23">Belongs to the PI3/PI4-kinase family. Type II PI4K subfamily.</text>
</comment>
<comment type="caution">
    <text evidence="26">The sequence shown here is derived from an EMBL/GenBank/DDBJ whole genome shotgun (WGS) entry which is preliminary data.</text>
</comment>
<evidence type="ECO:0000256" key="24">
    <source>
        <dbReference type="SAM" id="MobiDB-lite"/>
    </source>
</evidence>
<dbReference type="EC" id="2.7.1.67" evidence="23"/>
<dbReference type="Pfam" id="PF06839">
    <property type="entry name" value="Zn_ribbon_GRF"/>
    <property type="match status" value="1"/>
</dbReference>
<feature type="compositionally biased region" description="Acidic residues" evidence="24">
    <location>
        <begin position="11"/>
        <end position="23"/>
    </location>
</feature>
<reference evidence="26 27" key="1">
    <citation type="journal article" date="2024" name="Proc. Natl. Acad. Sci. U.S.A.">
        <title>The genetic regulatory architecture and epigenomic basis for age-related changes in rattlesnake venom.</title>
        <authorList>
            <person name="Hogan M.P."/>
            <person name="Holding M.L."/>
            <person name="Nystrom G.S."/>
            <person name="Colston T.J."/>
            <person name="Bartlett D.A."/>
            <person name="Mason A.J."/>
            <person name="Ellsworth S.A."/>
            <person name="Rautsaw R.M."/>
            <person name="Lawrence K.C."/>
            <person name="Strickland J.L."/>
            <person name="He B."/>
            <person name="Fraser P."/>
            <person name="Margres M.J."/>
            <person name="Gilbert D.M."/>
            <person name="Gibbs H.L."/>
            <person name="Parkinson C.L."/>
            <person name="Rokyta D.R."/>
        </authorList>
    </citation>
    <scope>NUCLEOTIDE SEQUENCE [LARGE SCALE GENOMIC DNA]</scope>
    <source>
        <strain evidence="26">DRR0105</strain>
    </source>
</reference>
<dbReference type="PANTHER" id="PTHR12865">
    <property type="entry name" value="PHOSPHATIDYLINOSITOL 4-KINASE TYPE-II"/>
    <property type="match status" value="1"/>
</dbReference>
<dbReference type="GO" id="GO:0031901">
    <property type="term" value="C:early endosome membrane"/>
    <property type="evidence" value="ECO:0007669"/>
    <property type="project" value="UniProtKB-SubCell"/>
</dbReference>
<evidence type="ECO:0000256" key="4">
    <source>
        <dbReference type="ARBA" id="ARBA00004514"/>
    </source>
</evidence>
<keyword evidence="11 23" id="KW-0547">Nucleotide-binding</keyword>
<evidence type="ECO:0000256" key="21">
    <source>
        <dbReference type="ARBA" id="ARBA00036767"/>
    </source>
</evidence>
<dbReference type="GO" id="GO:0005765">
    <property type="term" value="C:lysosomal membrane"/>
    <property type="evidence" value="ECO:0007669"/>
    <property type="project" value="TreeGrafter"/>
</dbReference>
<dbReference type="GO" id="GO:0005886">
    <property type="term" value="C:plasma membrane"/>
    <property type="evidence" value="ECO:0007669"/>
    <property type="project" value="UniProtKB-SubCell"/>
</dbReference>
<keyword evidence="14 23" id="KW-0418">Kinase</keyword>
<feature type="compositionally biased region" description="Polar residues" evidence="24">
    <location>
        <begin position="797"/>
        <end position="808"/>
    </location>
</feature>
<dbReference type="InterPro" id="IPR002052">
    <property type="entry name" value="DNA_methylase_N6_adenine_CS"/>
</dbReference>
<evidence type="ECO:0000313" key="26">
    <source>
        <dbReference type="EMBL" id="KAK9399250.1"/>
    </source>
</evidence>
<evidence type="ECO:0000256" key="12">
    <source>
        <dbReference type="ARBA" id="ARBA00022753"/>
    </source>
</evidence>
<evidence type="ECO:0000256" key="8">
    <source>
        <dbReference type="ARBA" id="ARBA00022490"/>
    </source>
</evidence>
<feature type="region of interest" description="Disordered" evidence="24">
    <location>
        <begin position="773"/>
        <end position="808"/>
    </location>
</feature>
<dbReference type="InterPro" id="IPR010666">
    <property type="entry name" value="Znf_GRF"/>
</dbReference>
<accession>A0AAW1BB16</accession>
<evidence type="ECO:0000313" key="27">
    <source>
        <dbReference type="Proteomes" id="UP001474421"/>
    </source>
</evidence>
<keyword evidence="17 23" id="KW-0067">ATP-binding</keyword>
<keyword evidence="19" id="KW-0443">Lipid metabolism</keyword>
<dbReference type="GO" id="GO:0005829">
    <property type="term" value="C:cytosol"/>
    <property type="evidence" value="ECO:0007669"/>
    <property type="project" value="UniProtKB-SubCell"/>
</dbReference>
<dbReference type="GO" id="GO:0008270">
    <property type="term" value="F:zinc ion binding"/>
    <property type="evidence" value="ECO:0007669"/>
    <property type="project" value="UniProtKB-KW"/>
</dbReference>
<evidence type="ECO:0000256" key="16">
    <source>
        <dbReference type="ARBA" id="ARBA00022833"/>
    </source>
</evidence>
<dbReference type="EMBL" id="JAOTOJ010000007">
    <property type="protein sequence ID" value="KAK9399250.1"/>
    <property type="molecule type" value="Genomic_DNA"/>
</dbReference>
<dbReference type="GO" id="GO:0004430">
    <property type="term" value="F:1-phosphatidylinositol 4-kinase activity"/>
    <property type="evidence" value="ECO:0007669"/>
    <property type="project" value="UniProtKB-UniRule"/>
</dbReference>
<evidence type="ECO:0000256" key="20">
    <source>
        <dbReference type="ARBA" id="ARBA00023136"/>
    </source>
</evidence>
<evidence type="ECO:0000256" key="19">
    <source>
        <dbReference type="ARBA" id="ARBA00023098"/>
    </source>
</evidence>
<feature type="compositionally biased region" description="Basic residues" evidence="24">
    <location>
        <begin position="487"/>
        <end position="496"/>
    </location>
</feature>
<evidence type="ECO:0000256" key="2">
    <source>
        <dbReference type="ARBA" id="ARBA00004236"/>
    </source>
</evidence>
<keyword evidence="16" id="KW-0862">Zinc</keyword>
<evidence type="ECO:0000256" key="7">
    <source>
        <dbReference type="ARBA" id="ARBA00022475"/>
    </source>
</evidence>
<feature type="compositionally biased region" description="Acidic residues" evidence="24">
    <location>
        <begin position="773"/>
        <end position="787"/>
    </location>
</feature>
<evidence type="ECO:0000256" key="9">
    <source>
        <dbReference type="ARBA" id="ARBA00022679"/>
    </source>
</evidence>
<evidence type="ECO:0000256" key="15">
    <source>
        <dbReference type="ARBA" id="ARBA00022824"/>
    </source>
</evidence>
<dbReference type="Pfam" id="PF23405">
    <property type="entry name" value="WD40_APC4_C-half"/>
    <property type="match status" value="1"/>
</dbReference>
<organism evidence="26 27">
    <name type="scientific">Crotalus adamanteus</name>
    <name type="common">Eastern diamondback rattlesnake</name>
    <dbReference type="NCBI Taxonomy" id="8729"/>
    <lineage>
        <taxon>Eukaryota</taxon>
        <taxon>Metazoa</taxon>
        <taxon>Chordata</taxon>
        <taxon>Craniata</taxon>
        <taxon>Vertebrata</taxon>
        <taxon>Euteleostomi</taxon>
        <taxon>Lepidosauria</taxon>
        <taxon>Squamata</taxon>
        <taxon>Bifurcata</taxon>
        <taxon>Unidentata</taxon>
        <taxon>Episquamata</taxon>
        <taxon>Toxicofera</taxon>
        <taxon>Serpentes</taxon>
        <taxon>Colubroidea</taxon>
        <taxon>Viperidae</taxon>
        <taxon>Crotalinae</taxon>
        <taxon>Crotalus</taxon>
    </lineage>
</organism>
<dbReference type="GO" id="GO:0007030">
    <property type="term" value="P:Golgi organization"/>
    <property type="evidence" value="ECO:0007669"/>
    <property type="project" value="TreeGrafter"/>
</dbReference>